<evidence type="ECO:0000313" key="3">
    <source>
        <dbReference type="Proteomes" id="UP000186455"/>
    </source>
</evidence>
<sequence length="63" mass="7229">MANPKMLKLPEVLDEIGMSRAAFYRMRARGQAPRIRKLPNGQLRVRRSDLDDWWEACEGDAAA</sequence>
<dbReference type="RefSeq" id="WP_073787382.1">
    <property type="nucleotide sequence ID" value="NZ_LFBV01000002.1"/>
</dbReference>
<name>A0A1Q4VB38_9ACTN</name>
<evidence type="ECO:0000259" key="1">
    <source>
        <dbReference type="Pfam" id="PF12728"/>
    </source>
</evidence>
<organism evidence="2 3">
    <name type="scientific">Streptomyces uncialis</name>
    <dbReference type="NCBI Taxonomy" id="1048205"/>
    <lineage>
        <taxon>Bacteria</taxon>
        <taxon>Bacillati</taxon>
        <taxon>Actinomycetota</taxon>
        <taxon>Actinomycetes</taxon>
        <taxon>Kitasatosporales</taxon>
        <taxon>Streptomycetaceae</taxon>
        <taxon>Streptomyces</taxon>
    </lineage>
</organism>
<gene>
    <name evidence="2" type="ORF">AB852_13205</name>
</gene>
<dbReference type="InterPro" id="IPR009061">
    <property type="entry name" value="DNA-bd_dom_put_sf"/>
</dbReference>
<protein>
    <submittedName>
        <fullName evidence="2">Excisionase</fullName>
    </submittedName>
</protein>
<dbReference type="Pfam" id="PF12728">
    <property type="entry name" value="HTH_17"/>
    <property type="match status" value="1"/>
</dbReference>
<dbReference type="AlphaFoldDB" id="A0A1Q4VB38"/>
<keyword evidence="3" id="KW-1185">Reference proteome</keyword>
<accession>A0A1Q4VB38</accession>
<comment type="caution">
    <text evidence="2">The sequence shown here is derived from an EMBL/GenBank/DDBJ whole genome shotgun (WGS) entry which is preliminary data.</text>
</comment>
<dbReference type="Proteomes" id="UP000186455">
    <property type="component" value="Unassembled WGS sequence"/>
</dbReference>
<dbReference type="STRING" id="1048205.AB852_13205"/>
<dbReference type="SUPFAM" id="SSF46955">
    <property type="entry name" value="Putative DNA-binding domain"/>
    <property type="match status" value="1"/>
</dbReference>
<dbReference type="EMBL" id="LFBV01000002">
    <property type="protein sequence ID" value="OKH95068.1"/>
    <property type="molecule type" value="Genomic_DNA"/>
</dbReference>
<reference evidence="2 3" key="1">
    <citation type="submission" date="2015-06" db="EMBL/GenBank/DDBJ databases">
        <title>Cloning and characterization of the uncialamcin biosynthetic gene cluster.</title>
        <authorList>
            <person name="Yan X."/>
            <person name="Huang T."/>
            <person name="Ge H."/>
            <person name="Shen B."/>
        </authorList>
    </citation>
    <scope>NUCLEOTIDE SEQUENCE [LARGE SCALE GENOMIC DNA]</scope>
    <source>
        <strain evidence="2 3">DCA2648</strain>
    </source>
</reference>
<proteinExistence type="predicted"/>
<evidence type="ECO:0000313" key="2">
    <source>
        <dbReference type="EMBL" id="OKH95068.1"/>
    </source>
</evidence>
<feature type="domain" description="Helix-turn-helix" evidence="1">
    <location>
        <begin position="6"/>
        <end position="57"/>
    </location>
</feature>
<dbReference type="InterPro" id="IPR041657">
    <property type="entry name" value="HTH_17"/>
</dbReference>